<accession>A0ACC6SGM7</accession>
<dbReference type="EMBL" id="JBBMEW010000029">
    <property type="protein sequence ID" value="MEQ2529200.1"/>
    <property type="molecule type" value="Genomic_DNA"/>
</dbReference>
<evidence type="ECO:0000313" key="1">
    <source>
        <dbReference type="EMBL" id="MEQ2529200.1"/>
    </source>
</evidence>
<organism evidence="1 2">
    <name type="scientific">Robertmurraya yapensis</name>
    <name type="common">ex Hitch et al 2024</name>
    <dbReference type="NCBI Taxonomy" id="3133160"/>
    <lineage>
        <taxon>Bacteria</taxon>
        <taxon>Bacillati</taxon>
        <taxon>Bacillota</taxon>
        <taxon>Bacilli</taxon>
        <taxon>Bacillales</taxon>
        <taxon>Bacillaceae</taxon>
        <taxon>Robertmurraya</taxon>
    </lineage>
</organism>
<protein>
    <submittedName>
        <fullName evidence="1">Abortive infection system toxin AbiGii family protein</fullName>
    </submittedName>
</protein>
<gene>
    <name evidence="1" type="ORF">WMO40_21225</name>
</gene>
<sequence length="209" mass="24264">MSENSTIRQKGETNLAIQNSEVYITVSIFDEINRLASEGKIYQVADKIKQVLDFVGTKHPLFPHYRYKPVKFGETTVLEHEPISKEAHEKYPLSYRGQFNIPKNQDGEGKDIHQLIEEAYYKQQELEINMQSFTTWLGDQLVETPNLDEAFKNGKWVIVPKELPEPMKLKLYLKGEQDVTIIDYLELGISGKEENKFILLDNGVRPRYL</sequence>
<reference evidence="1" key="1">
    <citation type="submission" date="2024-03" db="EMBL/GenBank/DDBJ databases">
        <title>Human intestinal bacterial collection.</title>
        <authorList>
            <person name="Pauvert C."/>
            <person name="Hitch T.C.A."/>
            <person name="Clavel T."/>
        </authorList>
    </citation>
    <scope>NUCLEOTIDE SEQUENCE</scope>
    <source>
        <strain evidence="1">CLA-AA-H227</strain>
    </source>
</reference>
<comment type="caution">
    <text evidence="1">The sequence shown here is derived from an EMBL/GenBank/DDBJ whole genome shotgun (WGS) entry which is preliminary data.</text>
</comment>
<keyword evidence="2" id="KW-1185">Reference proteome</keyword>
<name>A0ACC6SGM7_9BACI</name>
<evidence type="ECO:0000313" key="2">
    <source>
        <dbReference type="Proteomes" id="UP001439875"/>
    </source>
</evidence>
<dbReference type="Proteomes" id="UP001439875">
    <property type="component" value="Unassembled WGS sequence"/>
</dbReference>
<proteinExistence type="predicted"/>